<organism evidence="2 3">
    <name type="scientific">Desulfitobacterium hafniense DP7</name>
    <dbReference type="NCBI Taxonomy" id="537010"/>
    <lineage>
        <taxon>Bacteria</taxon>
        <taxon>Bacillati</taxon>
        <taxon>Bacillota</taxon>
        <taxon>Clostridia</taxon>
        <taxon>Eubacteriales</taxon>
        <taxon>Desulfitobacteriaceae</taxon>
        <taxon>Desulfitobacterium</taxon>
    </lineage>
</organism>
<evidence type="ECO:0000313" key="2">
    <source>
        <dbReference type="EMBL" id="EHL04953.1"/>
    </source>
</evidence>
<dbReference type="PATRIC" id="fig|537010.4.peg.4068"/>
<protein>
    <submittedName>
        <fullName evidence="2">Cupin domain protein</fullName>
    </submittedName>
</protein>
<dbReference type="InterPro" id="IPR011051">
    <property type="entry name" value="RmlC_Cupin_sf"/>
</dbReference>
<dbReference type="Proteomes" id="UP000004416">
    <property type="component" value="Unassembled WGS sequence"/>
</dbReference>
<gene>
    <name evidence="2" type="ORF">HMPREF0322_04365</name>
</gene>
<dbReference type="AlphaFoldDB" id="G9XTQ8"/>
<dbReference type="Gene3D" id="2.60.120.10">
    <property type="entry name" value="Jelly Rolls"/>
    <property type="match status" value="1"/>
</dbReference>
<dbReference type="PANTHER" id="PTHR36114:SF1">
    <property type="entry name" value="16.7 KDA PROTEIN IN WHIE LOCUS"/>
    <property type="match status" value="1"/>
</dbReference>
<feature type="domain" description="Cupin type-2" evidence="1">
    <location>
        <begin position="61"/>
        <end position="119"/>
    </location>
</feature>
<dbReference type="InterPro" id="IPR014710">
    <property type="entry name" value="RmlC-like_jellyroll"/>
</dbReference>
<evidence type="ECO:0000259" key="1">
    <source>
        <dbReference type="Pfam" id="PF07883"/>
    </source>
</evidence>
<sequence length="143" mass="16300">MPGGNENKEATILTLGGTKMEKINMEKINLAEKLQLFNEYWSPKIIGEINDSYVKVAKFKGEFTWHVHDNEDEMFYVVKGILTIKFKDKDIHLHEGELIIIPKGTEHMPVAPEEVHVLLIEPKSTLNTGNVINDQTVEKLESI</sequence>
<name>G9XTQ8_DESHA</name>
<dbReference type="InterPro" id="IPR052044">
    <property type="entry name" value="PKS_Associated_Protein"/>
</dbReference>
<dbReference type="SUPFAM" id="SSF51182">
    <property type="entry name" value="RmlC-like cupins"/>
    <property type="match status" value="1"/>
</dbReference>
<evidence type="ECO:0000313" key="3">
    <source>
        <dbReference type="Proteomes" id="UP000004416"/>
    </source>
</evidence>
<reference evidence="2 3" key="1">
    <citation type="submission" date="2011-08" db="EMBL/GenBank/DDBJ databases">
        <authorList>
            <person name="Weinstock G."/>
            <person name="Sodergren E."/>
            <person name="Clifton S."/>
            <person name="Fulton L."/>
            <person name="Fulton B."/>
            <person name="Courtney L."/>
            <person name="Fronick C."/>
            <person name="Harrison M."/>
            <person name="Strong C."/>
            <person name="Farmer C."/>
            <person name="Delahaunty K."/>
            <person name="Markovic C."/>
            <person name="Hall O."/>
            <person name="Minx P."/>
            <person name="Tomlinson C."/>
            <person name="Mitreva M."/>
            <person name="Hou S."/>
            <person name="Chen J."/>
            <person name="Wollam A."/>
            <person name="Pepin K.H."/>
            <person name="Johnson M."/>
            <person name="Bhonagiri V."/>
            <person name="Zhang X."/>
            <person name="Suruliraj S."/>
            <person name="Warren W."/>
            <person name="Chinwalla A."/>
            <person name="Mardis E.R."/>
            <person name="Wilson R.K."/>
        </authorList>
    </citation>
    <scope>NUCLEOTIDE SEQUENCE [LARGE SCALE GENOMIC DNA]</scope>
    <source>
        <strain evidence="2 3">DP7</strain>
    </source>
</reference>
<dbReference type="InterPro" id="IPR013096">
    <property type="entry name" value="Cupin_2"/>
</dbReference>
<dbReference type="HOGENOM" id="CLU_131430_1_0_9"/>
<dbReference type="CDD" id="cd02226">
    <property type="entry name" value="cupin_YdbB-like"/>
    <property type="match status" value="1"/>
</dbReference>
<comment type="caution">
    <text evidence="2">The sequence shown here is derived from an EMBL/GenBank/DDBJ whole genome shotgun (WGS) entry which is preliminary data.</text>
</comment>
<dbReference type="PANTHER" id="PTHR36114">
    <property type="entry name" value="16.7 KDA PROTEIN IN WHIE LOCUS"/>
    <property type="match status" value="1"/>
</dbReference>
<proteinExistence type="predicted"/>
<accession>G9XTQ8</accession>
<dbReference type="EMBL" id="AFZX01000114">
    <property type="protein sequence ID" value="EHL04953.1"/>
    <property type="molecule type" value="Genomic_DNA"/>
</dbReference>
<dbReference type="Pfam" id="PF07883">
    <property type="entry name" value="Cupin_2"/>
    <property type="match status" value="1"/>
</dbReference>